<dbReference type="OrthoDB" id="10683290at2759"/>
<feature type="coiled-coil region" evidence="1">
    <location>
        <begin position="64"/>
        <end position="144"/>
    </location>
</feature>
<evidence type="ECO:0000256" key="2">
    <source>
        <dbReference type="SAM" id="MobiDB-lite"/>
    </source>
</evidence>
<keyword evidence="4" id="KW-1185">Reference proteome</keyword>
<evidence type="ECO:0000256" key="1">
    <source>
        <dbReference type="SAM" id="Coils"/>
    </source>
</evidence>
<sequence length="351" mass="41486">MTLPQEGDRAFIKHVGEVQFIENGSLKVNIVKNQKDEITKDKYQLKAIAELQESSLKSLVGEVEDKYEKQKVAKQNIIDKLQQMKEQLTQMIPEKQQQIQVSMNEAEQETQLISQRVHNLMKMRDQIRNENLQLKDELNFQEKNQADSVRLFCDELKKKSYEMIFVQKKIQDKNNKKLKEMLQYSETNNKRHEEFNDNLKLQLDTTKQHRGVINEKIVGSRKTVRELMEEYLEELGFYANSKRTLEQLIDEQDFDQIRRILKHRKFSNYRIKEFRLNLDLLQQEINDGVQDTAKTFRKEYLSNIPANLGSIEYQTASTQVSTARNKEQQKKGSNIKSSKMSSIRKSNLEFN</sequence>
<evidence type="ECO:0000313" key="4">
    <source>
        <dbReference type="Proteomes" id="UP000039865"/>
    </source>
</evidence>
<organism evidence="3 4">
    <name type="scientific">Stylonychia lemnae</name>
    <name type="common">Ciliate</name>
    <dbReference type="NCBI Taxonomy" id="5949"/>
    <lineage>
        <taxon>Eukaryota</taxon>
        <taxon>Sar</taxon>
        <taxon>Alveolata</taxon>
        <taxon>Ciliophora</taxon>
        <taxon>Intramacronucleata</taxon>
        <taxon>Spirotrichea</taxon>
        <taxon>Stichotrichia</taxon>
        <taxon>Sporadotrichida</taxon>
        <taxon>Oxytrichidae</taxon>
        <taxon>Stylonychinae</taxon>
        <taxon>Stylonychia</taxon>
    </lineage>
</organism>
<feature type="compositionally biased region" description="Low complexity" evidence="2">
    <location>
        <begin position="331"/>
        <end position="345"/>
    </location>
</feature>
<proteinExistence type="predicted"/>
<evidence type="ECO:0000313" key="3">
    <source>
        <dbReference type="EMBL" id="CDW82561.1"/>
    </source>
</evidence>
<keyword evidence="1" id="KW-0175">Coiled coil</keyword>
<dbReference type="EMBL" id="CCKQ01011029">
    <property type="protein sequence ID" value="CDW82561.1"/>
    <property type="molecule type" value="Genomic_DNA"/>
</dbReference>
<dbReference type="InParanoid" id="A0A078AL05"/>
<accession>A0A078AL05</accession>
<gene>
    <name evidence="3" type="primary">Contig15437.g16451</name>
    <name evidence="3" type="ORF">STYLEM_11594</name>
</gene>
<dbReference type="AlphaFoldDB" id="A0A078AL05"/>
<name>A0A078AL05_STYLE</name>
<reference evidence="3 4" key="1">
    <citation type="submission" date="2014-06" db="EMBL/GenBank/DDBJ databases">
        <authorList>
            <person name="Swart Estienne"/>
        </authorList>
    </citation>
    <scope>NUCLEOTIDE SEQUENCE [LARGE SCALE GENOMIC DNA]</scope>
    <source>
        <strain evidence="3 4">130c</strain>
    </source>
</reference>
<protein>
    <submittedName>
        <fullName evidence="3">Uncharacterized protein</fullName>
    </submittedName>
</protein>
<dbReference type="Proteomes" id="UP000039865">
    <property type="component" value="Unassembled WGS sequence"/>
</dbReference>
<feature type="region of interest" description="Disordered" evidence="2">
    <location>
        <begin position="322"/>
        <end position="351"/>
    </location>
</feature>